<dbReference type="GeneID" id="24437797"/>
<accession>W7XB82</accession>
<evidence type="ECO:0000256" key="1">
    <source>
        <dbReference type="SAM" id="Phobius"/>
    </source>
</evidence>
<keyword evidence="3" id="KW-1185">Reference proteome</keyword>
<proteinExistence type="predicted"/>
<keyword evidence="1" id="KW-1133">Transmembrane helix</keyword>
<dbReference type="Proteomes" id="UP000009168">
    <property type="component" value="Unassembled WGS sequence"/>
</dbReference>
<reference evidence="3" key="1">
    <citation type="journal article" date="2006" name="PLoS Biol.">
        <title>Macronuclear genome sequence of the ciliate Tetrahymena thermophila, a model eukaryote.</title>
        <authorList>
            <person name="Eisen J.A."/>
            <person name="Coyne R.S."/>
            <person name="Wu M."/>
            <person name="Wu D."/>
            <person name="Thiagarajan M."/>
            <person name="Wortman J.R."/>
            <person name="Badger J.H."/>
            <person name="Ren Q."/>
            <person name="Amedeo P."/>
            <person name="Jones K.M."/>
            <person name="Tallon L.J."/>
            <person name="Delcher A.L."/>
            <person name="Salzberg S.L."/>
            <person name="Silva J.C."/>
            <person name="Haas B.J."/>
            <person name="Majoros W.H."/>
            <person name="Farzad M."/>
            <person name="Carlton J.M."/>
            <person name="Smith R.K. Jr."/>
            <person name="Garg J."/>
            <person name="Pearlman R.E."/>
            <person name="Karrer K.M."/>
            <person name="Sun L."/>
            <person name="Manning G."/>
            <person name="Elde N.C."/>
            <person name="Turkewitz A.P."/>
            <person name="Asai D.J."/>
            <person name="Wilkes D.E."/>
            <person name="Wang Y."/>
            <person name="Cai H."/>
            <person name="Collins K."/>
            <person name="Stewart B.A."/>
            <person name="Lee S.R."/>
            <person name="Wilamowska K."/>
            <person name="Weinberg Z."/>
            <person name="Ruzzo W.L."/>
            <person name="Wloga D."/>
            <person name="Gaertig J."/>
            <person name="Frankel J."/>
            <person name="Tsao C.-C."/>
            <person name="Gorovsky M.A."/>
            <person name="Keeling P.J."/>
            <person name="Waller R.F."/>
            <person name="Patron N.J."/>
            <person name="Cherry J.M."/>
            <person name="Stover N.A."/>
            <person name="Krieger C.J."/>
            <person name="del Toro C."/>
            <person name="Ryder H.F."/>
            <person name="Williamson S.C."/>
            <person name="Barbeau R.A."/>
            <person name="Hamilton E.P."/>
            <person name="Orias E."/>
        </authorList>
    </citation>
    <scope>NUCLEOTIDE SEQUENCE [LARGE SCALE GENOMIC DNA]</scope>
    <source>
        <strain evidence="3">SB210</strain>
    </source>
</reference>
<dbReference type="InParanoid" id="W7XB82"/>
<evidence type="ECO:0000313" key="3">
    <source>
        <dbReference type="Proteomes" id="UP000009168"/>
    </source>
</evidence>
<gene>
    <name evidence="2" type="ORF">TTHERM_000198550</name>
</gene>
<dbReference type="RefSeq" id="XP_012650808.1">
    <property type="nucleotide sequence ID" value="XM_012795354.1"/>
</dbReference>
<name>W7XB82_TETTS</name>
<protein>
    <submittedName>
        <fullName evidence="2">Transmembrane protein, putative</fullName>
    </submittedName>
</protein>
<dbReference type="AlphaFoldDB" id="W7XB82"/>
<feature type="transmembrane region" description="Helical" evidence="1">
    <location>
        <begin position="6"/>
        <end position="25"/>
    </location>
</feature>
<sequence length="201" mass="24158">MLTKIKILFISLQNFIIYVLVRQVFSIQTKIQFIILIISEEQQVGTFQTIIRKKYLVNIHKLFLIIYLQIQAIRQLAQHLILHFKLSLLKIIRFYMKYLLVHTQHISLVMATKYLFSAIVPFYNTMMEIQIRSYSFKTTTMGKACRTYYINKIRQYLQIAMSLLQLVQMTQIFNYNRQNKLIQKIKFNFQINLFLTQGIIK</sequence>
<keyword evidence="1 2" id="KW-0812">Transmembrane</keyword>
<evidence type="ECO:0000313" key="2">
    <source>
        <dbReference type="EMBL" id="EWS76640.1"/>
    </source>
</evidence>
<dbReference type="KEGG" id="tet:TTHERM_000198550"/>
<keyword evidence="1" id="KW-0472">Membrane</keyword>
<dbReference type="EMBL" id="GG662857">
    <property type="protein sequence ID" value="EWS76640.1"/>
    <property type="molecule type" value="Genomic_DNA"/>
</dbReference>
<organism evidence="2 3">
    <name type="scientific">Tetrahymena thermophila (strain SB210)</name>
    <dbReference type="NCBI Taxonomy" id="312017"/>
    <lineage>
        <taxon>Eukaryota</taxon>
        <taxon>Sar</taxon>
        <taxon>Alveolata</taxon>
        <taxon>Ciliophora</taxon>
        <taxon>Intramacronucleata</taxon>
        <taxon>Oligohymenophorea</taxon>
        <taxon>Hymenostomatida</taxon>
        <taxon>Tetrahymenina</taxon>
        <taxon>Tetrahymenidae</taxon>
        <taxon>Tetrahymena</taxon>
    </lineage>
</organism>